<evidence type="ECO:0000313" key="2">
    <source>
        <dbReference type="EMBL" id="AZN70639.1"/>
    </source>
</evidence>
<reference evidence="2 3" key="1">
    <citation type="submission" date="2018-09" db="EMBL/GenBank/DDBJ databases">
        <title>Marinorhizobium profundi gen. nov., sp. nov., isolated from a deep-sea sediment sample from the New Britain Trench and proposal of Marinorhizobiaceae fam. nov. in the order Rhizobiales of the class Alphaproteobacteria.</title>
        <authorList>
            <person name="Cao J."/>
        </authorList>
    </citation>
    <scope>NUCLEOTIDE SEQUENCE [LARGE SCALE GENOMIC DNA]</scope>
    <source>
        <strain evidence="2 3">WS11</strain>
    </source>
</reference>
<dbReference type="Proteomes" id="UP000268192">
    <property type="component" value="Chromosome"/>
</dbReference>
<keyword evidence="1" id="KW-1133">Transmembrane helix</keyword>
<feature type="transmembrane region" description="Helical" evidence="1">
    <location>
        <begin position="48"/>
        <end position="65"/>
    </location>
</feature>
<organism evidence="2 3">
    <name type="scientific">Georhizobium profundi</name>
    <dbReference type="NCBI Taxonomy" id="2341112"/>
    <lineage>
        <taxon>Bacteria</taxon>
        <taxon>Pseudomonadati</taxon>
        <taxon>Pseudomonadota</taxon>
        <taxon>Alphaproteobacteria</taxon>
        <taxon>Hyphomicrobiales</taxon>
        <taxon>Rhizobiaceae</taxon>
        <taxon>Georhizobium</taxon>
    </lineage>
</organism>
<name>A0A3Q8XLY3_9HYPH</name>
<feature type="transmembrane region" description="Helical" evidence="1">
    <location>
        <begin position="101"/>
        <end position="120"/>
    </location>
</feature>
<keyword evidence="1" id="KW-0472">Membrane</keyword>
<keyword evidence="1" id="KW-0812">Transmembrane</keyword>
<protein>
    <submittedName>
        <fullName evidence="2">DUF4345 domain-containing protein</fullName>
    </submittedName>
</protein>
<accession>A0A3Q8XLY3</accession>
<keyword evidence="3" id="KW-1185">Reference proteome</keyword>
<sequence>MTQRRLLQLIIAVLALVPISAGLAGVLTGPGFLTTSPPWSNDLDSHVRFLSGVFLVLGLAWWSCIPHIETKTERIRLLGAATFVGGLARLYSLILVGAPTAGHLVGLGLELVAVPLILLWHSRLSTDPRREA</sequence>
<dbReference type="InterPro" id="IPR025597">
    <property type="entry name" value="DUF4345"/>
</dbReference>
<dbReference type="RefSeq" id="WP_126008082.1">
    <property type="nucleotide sequence ID" value="NZ_CP032509.1"/>
</dbReference>
<evidence type="ECO:0000256" key="1">
    <source>
        <dbReference type="SAM" id="Phobius"/>
    </source>
</evidence>
<evidence type="ECO:0000313" key="3">
    <source>
        <dbReference type="Proteomes" id="UP000268192"/>
    </source>
</evidence>
<dbReference type="EMBL" id="CP032509">
    <property type="protein sequence ID" value="AZN70639.1"/>
    <property type="molecule type" value="Genomic_DNA"/>
</dbReference>
<dbReference type="Pfam" id="PF14248">
    <property type="entry name" value="DUF4345"/>
    <property type="match status" value="1"/>
</dbReference>
<feature type="transmembrane region" description="Helical" evidence="1">
    <location>
        <begin position="77"/>
        <end position="95"/>
    </location>
</feature>
<dbReference type="OrthoDB" id="7619515at2"/>
<gene>
    <name evidence="2" type="ORF">D5400_04550</name>
</gene>
<proteinExistence type="predicted"/>
<dbReference type="KEGG" id="abaw:D5400_04550"/>
<dbReference type="AlphaFoldDB" id="A0A3Q8XLY3"/>